<evidence type="ECO:0000313" key="16">
    <source>
        <dbReference type="EMBL" id="VAX17099.1"/>
    </source>
</evidence>
<dbReference type="FunFam" id="3.10.310.40:FF:000001">
    <property type="entry name" value="Alanine--tRNA ligase"/>
    <property type="match status" value="1"/>
</dbReference>
<evidence type="ECO:0000256" key="11">
    <source>
        <dbReference type="ARBA" id="ARBA00022884"/>
    </source>
</evidence>
<dbReference type="InterPro" id="IPR012947">
    <property type="entry name" value="tRNA_SAD"/>
</dbReference>
<dbReference type="SUPFAM" id="SSF55186">
    <property type="entry name" value="ThrRS/AlaRS common domain"/>
    <property type="match status" value="1"/>
</dbReference>
<comment type="cofactor">
    <cofactor evidence="1">
        <name>Zn(2+)</name>
        <dbReference type="ChEBI" id="CHEBI:29105"/>
    </cofactor>
</comment>
<proteinExistence type="inferred from homology"/>
<evidence type="ECO:0000256" key="7">
    <source>
        <dbReference type="ARBA" id="ARBA00022723"/>
    </source>
</evidence>
<evidence type="ECO:0000256" key="12">
    <source>
        <dbReference type="ARBA" id="ARBA00022917"/>
    </source>
</evidence>
<evidence type="ECO:0000256" key="13">
    <source>
        <dbReference type="ARBA" id="ARBA00023146"/>
    </source>
</evidence>
<dbReference type="GO" id="GO:0006419">
    <property type="term" value="P:alanyl-tRNA aminoacylation"/>
    <property type="evidence" value="ECO:0007669"/>
    <property type="project" value="InterPro"/>
</dbReference>
<dbReference type="Pfam" id="PF01411">
    <property type="entry name" value="tRNA-synt_2c"/>
    <property type="match status" value="1"/>
</dbReference>
<dbReference type="InterPro" id="IPR003156">
    <property type="entry name" value="DHHA1_dom"/>
</dbReference>
<dbReference type="GO" id="GO:0002161">
    <property type="term" value="F:aminoacyl-tRNA deacylase activity"/>
    <property type="evidence" value="ECO:0007669"/>
    <property type="project" value="TreeGrafter"/>
</dbReference>
<gene>
    <name evidence="16" type="ORF">MNBD_NITROSPINAE02-1317</name>
</gene>
<dbReference type="Pfam" id="PF02272">
    <property type="entry name" value="DHHA1"/>
    <property type="match status" value="1"/>
</dbReference>
<dbReference type="PROSITE" id="PS50860">
    <property type="entry name" value="AA_TRNA_LIGASE_II_ALA"/>
    <property type="match status" value="1"/>
</dbReference>
<dbReference type="InterPro" id="IPR018164">
    <property type="entry name" value="Ala-tRNA-synth_IIc_N"/>
</dbReference>
<dbReference type="EMBL" id="UOGE01000018">
    <property type="protein sequence ID" value="VAX17099.1"/>
    <property type="molecule type" value="Genomic_DNA"/>
</dbReference>
<keyword evidence="11" id="KW-0694">RNA-binding</keyword>
<keyword evidence="7" id="KW-0479">Metal-binding</keyword>
<dbReference type="Gene3D" id="2.40.30.130">
    <property type="match status" value="1"/>
</dbReference>
<dbReference type="PANTHER" id="PTHR11777">
    <property type="entry name" value="ALANYL-TRNA SYNTHETASE"/>
    <property type="match status" value="1"/>
</dbReference>
<dbReference type="InterPro" id="IPR018165">
    <property type="entry name" value="Ala-tRNA-synth_IIc_core"/>
</dbReference>
<keyword evidence="13 16" id="KW-0030">Aminoacyl-tRNA synthetase</keyword>
<keyword evidence="8" id="KW-0547">Nucleotide-binding</keyword>
<dbReference type="InterPro" id="IPR002318">
    <property type="entry name" value="Ala-tRNA-lgiase_IIc"/>
</dbReference>
<dbReference type="InterPro" id="IPR009000">
    <property type="entry name" value="Transl_B-barrel_sf"/>
</dbReference>
<dbReference type="Pfam" id="PF07973">
    <property type="entry name" value="tRNA_SAD"/>
    <property type="match status" value="1"/>
</dbReference>
<keyword evidence="9" id="KW-0862">Zinc</keyword>
<dbReference type="HAMAP" id="MF_00036_B">
    <property type="entry name" value="Ala_tRNA_synth_B"/>
    <property type="match status" value="1"/>
</dbReference>
<dbReference type="NCBIfam" id="TIGR00344">
    <property type="entry name" value="alaS"/>
    <property type="match status" value="1"/>
</dbReference>
<dbReference type="FunFam" id="3.30.54.20:FF:000001">
    <property type="entry name" value="Alanine--tRNA ligase"/>
    <property type="match status" value="1"/>
</dbReference>
<dbReference type="SMART" id="SM00863">
    <property type="entry name" value="tRNA_SAD"/>
    <property type="match status" value="1"/>
</dbReference>
<organism evidence="16">
    <name type="scientific">hydrothermal vent metagenome</name>
    <dbReference type="NCBI Taxonomy" id="652676"/>
    <lineage>
        <taxon>unclassified sequences</taxon>
        <taxon>metagenomes</taxon>
        <taxon>ecological metagenomes</taxon>
    </lineage>
</organism>
<keyword evidence="12" id="KW-0648">Protein biosynthesis</keyword>
<evidence type="ECO:0000256" key="3">
    <source>
        <dbReference type="ARBA" id="ARBA00013168"/>
    </source>
</evidence>
<dbReference type="EC" id="6.1.1.7" evidence="3"/>
<dbReference type="PRINTS" id="PR00980">
    <property type="entry name" value="TRNASYNTHALA"/>
</dbReference>
<dbReference type="GO" id="GO:0005524">
    <property type="term" value="F:ATP binding"/>
    <property type="evidence" value="ECO:0007669"/>
    <property type="project" value="UniProtKB-KW"/>
</dbReference>
<keyword evidence="5" id="KW-0820">tRNA-binding</keyword>
<evidence type="ECO:0000256" key="9">
    <source>
        <dbReference type="ARBA" id="ARBA00022833"/>
    </source>
</evidence>
<dbReference type="GO" id="GO:0005829">
    <property type="term" value="C:cytosol"/>
    <property type="evidence" value="ECO:0007669"/>
    <property type="project" value="TreeGrafter"/>
</dbReference>
<accession>A0A3B1BG52</accession>
<evidence type="ECO:0000256" key="4">
    <source>
        <dbReference type="ARBA" id="ARBA00017959"/>
    </source>
</evidence>
<evidence type="ECO:0000256" key="6">
    <source>
        <dbReference type="ARBA" id="ARBA00022598"/>
    </source>
</evidence>
<keyword evidence="6 16" id="KW-0436">Ligase</keyword>
<dbReference type="Gene3D" id="6.10.250.550">
    <property type="match status" value="1"/>
</dbReference>
<feature type="coiled-coil region" evidence="14">
    <location>
        <begin position="485"/>
        <end position="512"/>
    </location>
</feature>
<dbReference type="AlphaFoldDB" id="A0A3B1BG52"/>
<reference evidence="16" key="1">
    <citation type="submission" date="2018-06" db="EMBL/GenBank/DDBJ databases">
        <authorList>
            <person name="Zhirakovskaya E."/>
        </authorList>
    </citation>
    <scope>NUCLEOTIDE SEQUENCE</scope>
</reference>
<name>A0A3B1BG52_9ZZZZ</name>
<dbReference type="FunFam" id="3.30.980.10:FF:000004">
    <property type="entry name" value="Alanine--tRNA ligase, cytoplasmic"/>
    <property type="match status" value="1"/>
</dbReference>
<sequence>DLLLPIIRAMERLTGEEYEKSAETDVSFRVIADHVRAATFLVAEGVHPSNEGRGYVLRRILRRALRHGMMLGVKEPFAHKLTGVVTEIMKEAYPELSEYSHVIERVVKAEEESFGDTLEYGMRLLNETMEKVKTGGGDTIPGEEAFKLYDTYGFPMDLAREIAFDAGMEIDMAGFEKQMTLQREKARVASRFEPGAQARLDIGCAATQFKGYENNEIHGAVVLEIYKDGQATGSATQGDEVELLLDVTPFYAESGGQASDTGVISNESFRAMVLDVSKPDGKHWFHKARVDYGSIKKGDTVTAKIDAKRREDIRRNHSATHLLHSALREVLGAHVKQAGSLVAAERMRFDYTHFTAPKESEVKRIERIVNEKIMNNFSIATEVKSVEEAVGAGAMALFGEKYGDEVRVVTMGDYSMELCGGTHARATGEIGPFKIVSEGGVAAGVRRIEGVTGHNALDHFDHWGEELAAVGEKIKSNRVDLPLKVGKLMEKSKEQEKEIKRLKEKLLNQGKNDGSDYETGIAEFKGIKVITTDLKEEDADFAKGFIDKQRNENKSSVCVAGSRQDGKAIIIVGVTKDITGRCNAGKIIKEVAGMVGGGGGGRPDFAQAGGKNPGKLSEALQAAPSIVKNLLK</sequence>
<keyword evidence="10" id="KW-0067">ATP-binding</keyword>
<dbReference type="InterPro" id="IPR018162">
    <property type="entry name" value="Ala-tRNA-ligase_IIc_anticod-bd"/>
</dbReference>
<dbReference type="GO" id="GO:0000049">
    <property type="term" value="F:tRNA binding"/>
    <property type="evidence" value="ECO:0007669"/>
    <property type="project" value="UniProtKB-KW"/>
</dbReference>
<evidence type="ECO:0000256" key="1">
    <source>
        <dbReference type="ARBA" id="ARBA00001947"/>
    </source>
</evidence>
<dbReference type="GO" id="GO:0046872">
    <property type="term" value="F:metal ion binding"/>
    <property type="evidence" value="ECO:0007669"/>
    <property type="project" value="UniProtKB-KW"/>
</dbReference>
<protein>
    <recommendedName>
        <fullName evidence="4">Alanine--tRNA ligase</fullName>
        <ecNumber evidence="3">6.1.1.7</ecNumber>
    </recommendedName>
</protein>
<feature type="domain" description="Alanyl-transfer RNA synthetases family profile" evidence="15">
    <location>
        <begin position="1"/>
        <end position="462"/>
    </location>
</feature>
<evidence type="ECO:0000256" key="10">
    <source>
        <dbReference type="ARBA" id="ARBA00022840"/>
    </source>
</evidence>
<comment type="similarity">
    <text evidence="2">Belongs to the class-II aminoacyl-tRNA synthetase family.</text>
</comment>
<evidence type="ECO:0000256" key="2">
    <source>
        <dbReference type="ARBA" id="ARBA00008226"/>
    </source>
</evidence>
<dbReference type="Gene3D" id="3.30.980.10">
    <property type="entry name" value="Threonyl-trna Synthetase, Chain A, domain 2"/>
    <property type="match status" value="1"/>
</dbReference>
<dbReference type="Gene3D" id="3.10.310.40">
    <property type="match status" value="1"/>
</dbReference>
<dbReference type="GO" id="GO:0004813">
    <property type="term" value="F:alanine-tRNA ligase activity"/>
    <property type="evidence" value="ECO:0007669"/>
    <property type="project" value="UniProtKB-EC"/>
</dbReference>
<dbReference type="InterPro" id="IPR023033">
    <property type="entry name" value="Ala_tRNA_ligase_euk/bac"/>
</dbReference>
<dbReference type="InterPro" id="IPR050058">
    <property type="entry name" value="Ala-tRNA_ligase"/>
</dbReference>
<keyword evidence="14" id="KW-0175">Coiled coil</keyword>
<dbReference type="PANTHER" id="PTHR11777:SF9">
    <property type="entry name" value="ALANINE--TRNA LIGASE, CYTOPLASMIC"/>
    <property type="match status" value="1"/>
</dbReference>
<evidence type="ECO:0000256" key="8">
    <source>
        <dbReference type="ARBA" id="ARBA00022741"/>
    </source>
</evidence>
<dbReference type="SUPFAM" id="SSF101353">
    <property type="entry name" value="Putative anticodon-binding domain of alanyl-tRNA synthetase (AlaRS)"/>
    <property type="match status" value="1"/>
</dbReference>
<dbReference type="Gene3D" id="3.30.54.20">
    <property type="match status" value="1"/>
</dbReference>
<dbReference type="InterPro" id="IPR018163">
    <property type="entry name" value="Thr/Ala-tRNA-synth_IIc_edit"/>
</dbReference>
<dbReference type="SUPFAM" id="SSF50447">
    <property type="entry name" value="Translation proteins"/>
    <property type="match status" value="1"/>
</dbReference>
<feature type="non-terminal residue" evidence="16">
    <location>
        <position position="1"/>
    </location>
</feature>
<dbReference type="FunFam" id="2.40.30.130:FF:000001">
    <property type="entry name" value="Alanine--tRNA ligase"/>
    <property type="match status" value="1"/>
</dbReference>
<evidence type="ECO:0000256" key="14">
    <source>
        <dbReference type="SAM" id="Coils"/>
    </source>
</evidence>
<evidence type="ECO:0000259" key="15">
    <source>
        <dbReference type="PROSITE" id="PS50860"/>
    </source>
</evidence>
<evidence type="ECO:0000256" key="5">
    <source>
        <dbReference type="ARBA" id="ARBA00022555"/>
    </source>
</evidence>